<sequence length="163" mass="17842">MEGNTPVAKYVWLLLGTNIAFVILFGLVTLWLDLDPDSTPSLVLFFFSIAVPSYVFVKDHGREPTKSERKRLVRWSFVGHSLFSVLMLALLLALPGPLFPATPETGLDVQTIALIIGISLGIAMLLAYAALAAGYSFFTKQVARGFEKQAQKERSHAPSEESG</sequence>
<feature type="transmembrane region" description="Helical" evidence="1">
    <location>
        <begin position="38"/>
        <end position="57"/>
    </location>
</feature>
<proteinExistence type="predicted"/>
<keyword evidence="1" id="KW-0812">Transmembrane</keyword>
<keyword evidence="1" id="KW-1133">Transmembrane helix</keyword>
<reference evidence="2 3" key="1">
    <citation type="submission" date="2017-08" db="EMBL/GenBank/DDBJ databases">
        <title>Halovibrio sewagensis sp. nov., isolated from wastewater of high salinity.</title>
        <authorList>
            <person name="Dong X."/>
            <person name="Zhang G."/>
        </authorList>
    </citation>
    <scope>NUCLEOTIDE SEQUENCE [LARGE SCALE GENOMIC DNA]</scope>
    <source>
        <strain evidence="2 3">YL5-2</strain>
    </source>
</reference>
<name>A0A2A2EZG5_9GAMM</name>
<gene>
    <name evidence="2" type="ORF">CK501_14905</name>
</gene>
<feature type="transmembrane region" description="Helical" evidence="1">
    <location>
        <begin position="12"/>
        <end position="32"/>
    </location>
</feature>
<evidence type="ECO:0000313" key="2">
    <source>
        <dbReference type="EMBL" id="PAU77742.1"/>
    </source>
</evidence>
<dbReference type="AlphaFoldDB" id="A0A2A2EZG5"/>
<dbReference type="Proteomes" id="UP000218896">
    <property type="component" value="Unassembled WGS sequence"/>
</dbReference>
<accession>A0A2A2EZG5</accession>
<dbReference type="EMBL" id="NSKD01000009">
    <property type="protein sequence ID" value="PAU77742.1"/>
    <property type="molecule type" value="Genomic_DNA"/>
</dbReference>
<dbReference type="OrthoDB" id="6903628at2"/>
<comment type="caution">
    <text evidence="2">The sequence shown here is derived from an EMBL/GenBank/DDBJ whole genome shotgun (WGS) entry which is preliminary data.</text>
</comment>
<keyword evidence="1" id="KW-0472">Membrane</keyword>
<dbReference type="NCBIfam" id="NF038216">
    <property type="entry name" value="ABZJ_00895_fam"/>
    <property type="match status" value="1"/>
</dbReference>
<organism evidence="2 3">
    <name type="scientific">Halovibrio salipaludis</name>
    <dbReference type="NCBI Taxonomy" id="2032626"/>
    <lineage>
        <taxon>Bacteria</taxon>
        <taxon>Pseudomonadati</taxon>
        <taxon>Pseudomonadota</taxon>
        <taxon>Gammaproteobacteria</taxon>
        <taxon>Oceanospirillales</taxon>
        <taxon>Halomonadaceae</taxon>
        <taxon>Halovibrio</taxon>
    </lineage>
</organism>
<dbReference type="RefSeq" id="WP_095618541.1">
    <property type="nucleotide sequence ID" value="NZ_NSKD01000009.1"/>
</dbReference>
<feature type="transmembrane region" description="Helical" evidence="1">
    <location>
        <begin position="111"/>
        <end position="138"/>
    </location>
</feature>
<evidence type="ECO:0000313" key="3">
    <source>
        <dbReference type="Proteomes" id="UP000218896"/>
    </source>
</evidence>
<keyword evidence="3" id="KW-1185">Reference proteome</keyword>
<feature type="transmembrane region" description="Helical" evidence="1">
    <location>
        <begin position="77"/>
        <end position="99"/>
    </location>
</feature>
<protein>
    <submittedName>
        <fullName evidence="2">Uncharacterized protein</fullName>
    </submittedName>
</protein>
<evidence type="ECO:0000256" key="1">
    <source>
        <dbReference type="SAM" id="Phobius"/>
    </source>
</evidence>
<dbReference type="InterPro" id="IPR047730">
    <property type="entry name" value="ABZJ_00895-like"/>
</dbReference>